<keyword evidence="3" id="KW-1185">Reference proteome</keyword>
<dbReference type="Proteomes" id="UP000010411">
    <property type="component" value="Unassembled WGS sequence"/>
</dbReference>
<gene>
    <name evidence="2" type="ORF">STRIP9103_06636</name>
</gene>
<dbReference type="EMBL" id="AEJC01000503">
    <property type="protein sequence ID" value="EKX62595.1"/>
    <property type="molecule type" value="Genomic_DNA"/>
</dbReference>
<name>L1KQ24_9ACTN</name>
<evidence type="ECO:0000256" key="1">
    <source>
        <dbReference type="SAM" id="MobiDB-lite"/>
    </source>
</evidence>
<comment type="caution">
    <text evidence="2">The sequence shown here is derived from an EMBL/GenBank/DDBJ whole genome shotgun (WGS) entry which is preliminary data.</text>
</comment>
<feature type="region of interest" description="Disordered" evidence="1">
    <location>
        <begin position="1"/>
        <end position="41"/>
    </location>
</feature>
<evidence type="ECO:0000313" key="2">
    <source>
        <dbReference type="EMBL" id="EKX62595.1"/>
    </source>
</evidence>
<accession>L1KQ24</accession>
<organism evidence="2 3">
    <name type="scientific">Streptomyces ipomoeae 91-03</name>
    <dbReference type="NCBI Taxonomy" id="698759"/>
    <lineage>
        <taxon>Bacteria</taxon>
        <taxon>Bacillati</taxon>
        <taxon>Actinomycetota</taxon>
        <taxon>Actinomycetes</taxon>
        <taxon>Kitasatosporales</taxon>
        <taxon>Streptomycetaceae</taxon>
        <taxon>Streptomyces</taxon>
    </lineage>
</organism>
<evidence type="ECO:0000313" key="3">
    <source>
        <dbReference type="Proteomes" id="UP000010411"/>
    </source>
</evidence>
<proteinExistence type="predicted"/>
<protein>
    <submittedName>
        <fullName evidence="2">Uncharacterized protein</fullName>
    </submittedName>
</protein>
<reference evidence="2 3" key="1">
    <citation type="submission" date="2012-11" db="EMBL/GenBank/DDBJ databases">
        <authorList>
            <person name="Huguet-Tapia J.C."/>
            <person name="Durkin A.S."/>
            <person name="Pettis G.S."/>
            <person name="Badger J.H."/>
        </authorList>
    </citation>
    <scope>NUCLEOTIDE SEQUENCE [LARGE SCALE GENOMIC DNA]</scope>
    <source>
        <strain evidence="2 3">91-03</strain>
    </source>
</reference>
<dbReference type="AlphaFoldDB" id="L1KQ24"/>
<sequence>MIDQRSSAGEHMPRRAVKDNAQQTSVFPAQEGGPRNRRSLP</sequence>